<reference evidence="1" key="1">
    <citation type="submission" date="2012-01" db="EMBL/GenBank/DDBJ databases">
        <title>The Genome Sequence of Treponema denticola H1-T.</title>
        <authorList>
            <consortium name="The Broad Institute Genome Sequencing Platform"/>
            <person name="Earl A."/>
            <person name="Ward D."/>
            <person name="Feldgarden M."/>
            <person name="Gevers D."/>
            <person name="Blanton J.M."/>
            <person name="Fenno C.J."/>
            <person name="Baranova O.V."/>
            <person name="Mathney J."/>
            <person name="Dewhirst F.E."/>
            <person name="Izard J."/>
            <person name="Young S.K."/>
            <person name="Zeng Q."/>
            <person name="Gargeya S."/>
            <person name="Fitzgerald M."/>
            <person name="Haas B."/>
            <person name="Abouelleil A."/>
            <person name="Alvarado L."/>
            <person name="Arachchi H.M."/>
            <person name="Berlin A."/>
            <person name="Chapman S.B."/>
            <person name="Gearin G."/>
            <person name="Goldberg J."/>
            <person name="Griggs A."/>
            <person name="Gujja S."/>
            <person name="Hansen M."/>
            <person name="Heiman D."/>
            <person name="Howarth C."/>
            <person name="Larimer J."/>
            <person name="Lui A."/>
            <person name="MacDonald P.J.P."/>
            <person name="McCowen C."/>
            <person name="Montmayeur A."/>
            <person name="Murphy C."/>
            <person name="Neiman D."/>
            <person name="Pearson M."/>
            <person name="Priest M."/>
            <person name="Roberts A."/>
            <person name="Saif S."/>
            <person name="Shea T."/>
            <person name="Sisk P."/>
            <person name="Stolte C."/>
            <person name="Sykes S."/>
            <person name="Wortman J."/>
            <person name="Nusbaum C."/>
            <person name="Birren B."/>
        </authorList>
    </citation>
    <scope>NUCLEOTIDE SEQUENCE [LARGE SCALE GENOMIC DNA]</scope>
    <source>
        <strain evidence="1">H1-T</strain>
    </source>
</reference>
<comment type="caution">
    <text evidence="1">The sequence shown here is derived from an EMBL/GenBank/DDBJ whole genome shotgun (WGS) entry which is preliminary data.</text>
</comment>
<gene>
    <name evidence="1" type="ORF">HMPREF9725_01170</name>
</gene>
<sequence>MIYAKNRKFLKKFYKVSYKNFSFLEVSINNFSCHRLLYKGPFFAKMNMMNFYDEVRNRYGNVKRARGFYLYTEKNIRLLDMYLDGGMSILGRKENQAPLVFKQSIDKGLNAFLPSSGDYRLKKALNSLFPEHPHFYLLSEWSKVSSFLETKDNKTCLDSCIMENVWKPFLPSSENLKKKKVFFVNPPFCTSIKIAVSKDDLPILSCAVSAAEKEVLAKAFFDLIRLINLRELENRLSEEELINSARGKNKKQQLAKNIKSYKRVAELCSHFWNMEGPYLFPKLNKEKYDDFFKAALDSHILLSPDFTIPSILPKIRVYTELENFLKTQTQNVRIK</sequence>
<accession>M2B632</accession>
<protein>
    <submittedName>
        <fullName evidence="1">Uncharacterized protein</fullName>
    </submittedName>
</protein>
<dbReference type="EMBL" id="AGDW01000014">
    <property type="protein sequence ID" value="EMB31121.1"/>
    <property type="molecule type" value="Genomic_DNA"/>
</dbReference>
<evidence type="ECO:0000313" key="1">
    <source>
        <dbReference type="EMBL" id="EMB31121.1"/>
    </source>
</evidence>
<dbReference type="AlphaFoldDB" id="M2B632"/>
<dbReference type="Proteomes" id="UP000011708">
    <property type="component" value="Chromosome"/>
</dbReference>
<organism evidence="1">
    <name type="scientific">Treponema denticola H1-T</name>
    <dbReference type="NCBI Taxonomy" id="999431"/>
    <lineage>
        <taxon>Bacteria</taxon>
        <taxon>Pseudomonadati</taxon>
        <taxon>Spirochaetota</taxon>
        <taxon>Spirochaetia</taxon>
        <taxon>Spirochaetales</taxon>
        <taxon>Treponemataceae</taxon>
        <taxon>Treponema</taxon>
    </lineage>
</organism>
<proteinExistence type="predicted"/>
<name>M2B632_TREDN</name>
<dbReference type="HOGENOM" id="CLU_082735_0_0_12"/>
<dbReference type="PATRIC" id="fig|999431.4.peg.1203"/>